<organism evidence="2">
    <name type="scientific">uncultured Caudovirales phage</name>
    <dbReference type="NCBI Taxonomy" id="2100421"/>
    <lineage>
        <taxon>Viruses</taxon>
        <taxon>Duplodnaviria</taxon>
        <taxon>Heunggongvirae</taxon>
        <taxon>Uroviricota</taxon>
        <taxon>Caudoviricetes</taxon>
        <taxon>Peduoviridae</taxon>
        <taxon>Maltschvirus</taxon>
        <taxon>Maltschvirus maltsch</taxon>
    </lineage>
</organism>
<name>A0A6J5KKY5_9CAUD</name>
<dbReference type="EMBL" id="LR796154">
    <property type="protein sequence ID" value="CAB4121762.1"/>
    <property type="molecule type" value="Genomic_DNA"/>
</dbReference>
<feature type="domain" description="DUF551" evidence="1">
    <location>
        <begin position="4"/>
        <end position="74"/>
    </location>
</feature>
<sequence>MNNWINTYHKKPEKNKYVLVCWSEYYTSLDWDIDWGWTEDWSRIAIAKLKKNGKWIDENGEKIVKPSHWQLLPILPKD</sequence>
<evidence type="ECO:0000313" key="2">
    <source>
        <dbReference type="EMBL" id="CAB4121762.1"/>
    </source>
</evidence>
<proteinExistence type="predicted"/>
<dbReference type="InterPro" id="IPR007539">
    <property type="entry name" value="DUF551"/>
</dbReference>
<evidence type="ECO:0000259" key="1">
    <source>
        <dbReference type="Pfam" id="PF04448"/>
    </source>
</evidence>
<protein>
    <recommendedName>
        <fullName evidence="1">DUF551 domain-containing protein</fullName>
    </recommendedName>
</protein>
<dbReference type="Pfam" id="PF04448">
    <property type="entry name" value="DUF551"/>
    <property type="match status" value="1"/>
</dbReference>
<gene>
    <name evidence="2" type="ORF">UFOVP17_4</name>
</gene>
<reference evidence="2" key="1">
    <citation type="submission" date="2020-04" db="EMBL/GenBank/DDBJ databases">
        <authorList>
            <person name="Chiriac C."/>
            <person name="Salcher M."/>
            <person name="Ghai R."/>
            <person name="Kavagutti S V."/>
        </authorList>
    </citation>
    <scope>NUCLEOTIDE SEQUENCE</scope>
</reference>
<accession>A0A6J5KKY5</accession>